<dbReference type="Pfam" id="PF00078">
    <property type="entry name" value="RVT_1"/>
    <property type="match status" value="1"/>
</dbReference>
<comment type="caution">
    <text evidence="2">The sequence shown here is derived from an EMBL/GenBank/DDBJ whole genome shotgun (WGS) entry which is preliminary data.</text>
</comment>
<name>A0A8J2MU00_COTCN</name>
<dbReference type="GO" id="GO:0003964">
    <property type="term" value="F:RNA-directed DNA polymerase activity"/>
    <property type="evidence" value="ECO:0007669"/>
    <property type="project" value="UniProtKB-KW"/>
</dbReference>
<sequence>MDQRFSFLLKNTKEGGILQVQQTSTQKNYLIKNVNIAIEQLCPAWVPLAKPDFYNEIGDPFLDQPFLLEELEVAIDKGNTNSSPGIDGIDYQIIKRFPEKLRKLLLALYNEIFLTGTFPNEWREHLVYFIPKSDGKKVRPISLAFCLLKTLERMLNLRLCSWLEHHQKLPNRQFGFRRGKSCLDNLTLLNAEILNAFDENAVVAVLSIDIKGAYDNVLPEILIQKLKEEGVPELFLNFVYNLVSLRILTLKYGDVDEKRAIFKGLAQEGVLSSILYALYIAKLEFIPQGIYPVITSVNLANSQMMILS</sequence>
<accession>A0A8J2MU00</accession>
<keyword evidence="2" id="KW-0695">RNA-directed DNA polymerase</keyword>
<evidence type="ECO:0000259" key="1">
    <source>
        <dbReference type="PROSITE" id="PS50878"/>
    </source>
</evidence>
<keyword evidence="2" id="KW-0548">Nucleotidyltransferase</keyword>
<dbReference type="AlphaFoldDB" id="A0A8J2MU00"/>
<dbReference type="PROSITE" id="PS50878">
    <property type="entry name" value="RT_POL"/>
    <property type="match status" value="1"/>
</dbReference>
<evidence type="ECO:0000313" key="3">
    <source>
        <dbReference type="Proteomes" id="UP000786811"/>
    </source>
</evidence>
<dbReference type="PANTHER" id="PTHR19446">
    <property type="entry name" value="REVERSE TRANSCRIPTASES"/>
    <property type="match status" value="1"/>
</dbReference>
<dbReference type="InterPro" id="IPR043502">
    <property type="entry name" value="DNA/RNA_pol_sf"/>
</dbReference>
<dbReference type="EMBL" id="CAJNRD030001124">
    <property type="protein sequence ID" value="CAG5109312.1"/>
    <property type="molecule type" value="Genomic_DNA"/>
</dbReference>
<protein>
    <submittedName>
        <fullName evidence="2">Similar to RTase: Probable RNA-directed DNA polymerase from transposon BS (Drosophila melanogaster)</fullName>
    </submittedName>
</protein>
<dbReference type="InterPro" id="IPR000477">
    <property type="entry name" value="RT_dom"/>
</dbReference>
<evidence type="ECO:0000313" key="2">
    <source>
        <dbReference type="EMBL" id="CAG5109312.1"/>
    </source>
</evidence>
<dbReference type="OrthoDB" id="2304183at2759"/>
<dbReference type="Proteomes" id="UP000786811">
    <property type="component" value="Unassembled WGS sequence"/>
</dbReference>
<keyword evidence="3" id="KW-1185">Reference proteome</keyword>
<keyword evidence="2" id="KW-0808">Transferase</keyword>
<reference evidence="2" key="1">
    <citation type="submission" date="2021-04" db="EMBL/GenBank/DDBJ databases">
        <authorList>
            <person name="Chebbi M.A.C M."/>
        </authorList>
    </citation>
    <scope>NUCLEOTIDE SEQUENCE</scope>
</reference>
<proteinExistence type="predicted"/>
<organism evidence="2 3">
    <name type="scientific">Cotesia congregata</name>
    <name type="common">Parasitoid wasp</name>
    <name type="synonym">Apanteles congregatus</name>
    <dbReference type="NCBI Taxonomy" id="51543"/>
    <lineage>
        <taxon>Eukaryota</taxon>
        <taxon>Metazoa</taxon>
        <taxon>Ecdysozoa</taxon>
        <taxon>Arthropoda</taxon>
        <taxon>Hexapoda</taxon>
        <taxon>Insecta</taxon>
        <taxon>Pterygota</taxon>
        <taxon>Neoptera</taxon>
        <taxon>Endopterygota</taxon>
        <taxon>Hymenoptera</taxon>
        <taxon>Apocrita</taxon>
        <taxon>Ichneumonoidea</taxon>
        <taxon>Braconidae</taxon>
        <taxon>Microgastrinae</taxon>
        <taxon>Cotesia</taxon>
    </lineage>
</organism>
<feature type="domain" description="Reverse transcriptase" evidence="1">
    <location>
        <begin position="111"/>
        <end position="308"/>
    </location>
</feature>
<gene>
    <name evidence="2" type="ORF">HICCMSTLAB_LOCUS13948</name>
</gene>
<dbReference type="SUPFAM" id="SSF56672">
    <property type="entry name" value="DNA/RNA polymerases"/>
    <property type="match status" value="1"/>
</dbReference>